<keyword evidence="2" id="KW-1185">Reference proteome</keyword>
<protein>
    <submittedName>
        <fullName evidence="1">Uncharacterized protein</fullName>
    </submittedName>
</protein>
<evidence type="ECO:0000313" key="1">
    <source>
        <dbReference type="EMBL" id="GJE84505.1"/>
    </source>
</evidence>
<evidence type="ECO:0000313" key="2">
    <source>
        <dbReference type="Proteomes" id="UP000703269"/>
    </source>
</evidence>
<proteinExistence type="predicted"/>
<name>A0A9P3L733_9APHY</name>
<sequence length="113" mass="12415">MLCPADAFLLRKRRVGLGLYSAWCGDITKCLSCVRCSGYASIHCLSINLSLVCKKPSQIQCRLSLMHIRDDAAVRTVITVMSPSFASAHRRHSSLASCSPVLLSIFALMDVNR</sequence>
<comment type="caution">
    <text evidence="1">The sequence shown here is derived from an EMBL/GenBank/DDBJ whole genome shotgun (WGS) entry which is preliminary data.</text>
</comment>
<dbReference type="Proteomes" id="UP000703269">
    <property type="component" value="Unassembled WGS sequence"/>
</dbReference>
<dbReference type="AlphaFoldDB" id="A0A9P3L733"/>
<dbReference type="EMBL" id="BPQB01000001">
    <property type="protein sequence ID" value="GJE84505.1"/>
    <property type="molecule type" value="Genomic_DNA"/>
</dbReference>
<accession>A0A9P3L733</accession>
<reference evidence="1 2" key="1">
    <citation type="submission" date="2021-08" db="EMBL/GenBank/DDBJ databases">
        <title>Draft Genome Sequence of Phanerochaete sordida strain YK-624.</title>
        <authorList>
            <person name="Mori T."/>
            <person name="Dohra H."/>
            <person name="Suzuki T."/>
            <person name="Kawagishi H."/>
            <person name="Hirai H."/>
        </authorList>
    </citation>
    <scope>NUCLEOTIDE SEQUENCE [LARGE SCALE GENOMIC DNA]</scope>
    <source>
        <strain evidence="1 2">YK-624</strain>
    </source>
</reference>
<organism evidence="1 2">
    <name type="scientific">Phanerochaete sordida</name>
    <dbReference type="NCBI Taxonomy" id="48140"/>
    <lineage>
        <taxon>Eukaryota</taxon>
        <taxon>Fungi</taxon>
        <taxon>Dikarya</taxon>
        <taxon>Basidiomycota</taxon>
        <taxon>Agaricomycotina</taxon>
        <taxon>Agaricomycetes</taxon>
        <taxon>Polyporales</taxon>
        <taxon>Phanerochaetaceae</taxon>
        <taxon>Phanerochaete</taxon>
    </lineage>
</organism>
<gene>
    <name evidence="1" type="ORF">PsYK624_005810</name>
</gene>